<dbReference type="Pfam" id="PF01581">
    <property type="entry name" value="FARP"/>
    <property type="match status" value="1"/>
</dbReference>
<dbReference type="PANTHER" id="PTHR14403">
    <property type="entry name" value="RFAMIDE PEPTIDE GONADOTROPIN INHIBITORY HORMONE"/>
    <property type="match status" value="1"/>
</dbReference>
<proteinExistence type="inferred from homology"/>
<feature type="non-terminal residue" evidence="8">
    <location>
        <position position="144"/>
    </location>
</feature>
<evidence type="ECO:0000256" key="2">
    <source>
        <dbReference type="ARBA" id="ARBA00006356"/>
    </source>
</evidence>
<keyword evidence="6" id="KW-0527">Neuropeptide</keyword>
<evidence type="ECO:0000256" key="6">
    <source>
        <dbReference type="ARBA" id="ARBA00023320"/>
    </source>
</evidence>
<dbReference type="AlphaFoldDB" id="A0A8X7XB78"/>
<dbReference type="PANTHER" id="PTHR14403:SF6">
    <property type="entry name" value="PRO-FMRFAMIDE-RELATED NEUROPEPTIDE VF"/>
    <property type="match status" value="1"/>
</dbReference>
<evidence type="ECO:0000256" key="7">
    <source>
        <dbReference type="SAM" id="MobiDB-lite"/>
    </source>
</evidence>
<evidence type="ECO:0000313" key="9">
    <source>
        <dbReference type="Proteomes" id="UP000886611"/>
    </source>
</evidence>
<comment type="similarity">
    <text evidence="2">Belongs to the FARP (FMRFamide related peptide) family.</text>
</comment>
<feature type="region of interest" description="Disordered" evidence="7">
    <location>
        <begin position="95"/>
        <end position="123"/>
    </location>
</feature>
<protein>
    <submittedName>
        <fullName evidence="8">GNIH protein</fullName>
    </submittedName>
</protein>
<keyword evidence="5" id="KW-0027">Amidation</keyword>
<accession>A0A8X7XB78</accession>
<evidence type="ECO:0000256" key="1">
    <source>
        <dbReference type="ARBA" id="ARBA00004613"/>
    </source>
</evidence>
<keyword evidence="9" id="KW-1185">Reference proteome</keyword>
<dbReference type="InterPro" id="IPR002544">
    <property type="entry name" value="FMRFamid-related_peptide-like"/>
</dbReference>
<evidence type="ECO:0000256" key="4">
    <source>
        <dbReference type="ARBA" id="ARBA00022729"/>
    </source>
</evidence>
<evidence type="ECO:0000256" key="5">
    <source>
        <dbReference type="ARBA" id="ARBA00022815"/>
    </source>
</evidence>
<evidence type="ECO:0000313" key="8">
    <source>
        <dbReference type="EMBL" id="KAG2464932.1"/>
    </source>
</evidence>
<dbReference type="InterPro" id="IPR026297">
    <property type="entry name" value="FMRFamide-related/fGRP"/>
</dbReference>
<name>A0A8X7XB78_POLSE</name>
<sequence>EEALNEELRSLDLEEIKDIVQSSFSKSKSPILSKLSSSLANLPLRFGRASQPIANLPLRFGRELEKTERSPKAIVNLPQRFGRSALLTLSLLPEASHPPRTARSSRPYATLPQRFGRDPVGKKPSHFSVMLPLRFGRVPQLRSR</sequence>
<gene>
    <name evidence="8" type="primary">Gnih</name>
    <name evidence="8" type="ORF">GTO96_0009425</name>
</gene>
<dbReference type="GO" id="GO:0032277">
    <property type="term" value="P:negative regulation of gonadotropin secretion"/>
    <property type="evidence" value="ECO:0007669"/>
    <property type="project" value="TreeGrafter"/>
</dbReference>
<dbReference type="EMBL" id="JAATIS010002524">
    <property type="protein sequence ID" value="KAG2464932.1"/>
    <property type="molecule type" value="Genomic_DNA"/>
</dbReference>
<dbReference type="GO" id="GO:0005102">
    <property type="term" value="F:signaling receptor binding"/>
    <property type="evidence" value="ECO:0007669"/>
    <property type="project" value="TreeGrafter"/>
</dbReference>
<evidence type="ECO:0000256" key="3">
    <source>
        <dbReference type="ARBA" id="ARBA00022525"/>
    </source>
</evidence>
<reference evidence="8 9" key="1">
    <citation type="journal article" date="2021" name="Cell">
        <title>Tracing the genetic footprints of vertebrate landing in non-teleost ray-finned fishes.</title>
        <authorList>
            <person name="Bi X."/>
            <person name="Wang K."/>
            <person name="Yang L."/>
            <person name="Pan H."/>
            <person name="Jiang H."/>
            <person name="Wei Q."/>
            <person name="Fang M."/>
            <person name="Yu H."/>
            <person name="Zhu C."/>
            <person name="Cai Y."/>
            <person name="He Y."/>
            <person name="Gan X."/>
            <person name="Zeng H."/>
            <person name="Yu D."/>
            <person name="Zhu Y."/>
            <person name="Jiang H."/>
            <person name="Qiu Q."/>
            <person name="Yang H."/>
            <person name="Zhang Y.E."/>
            <person name="Wang W."/>
            <person name="Zhu M."/>
            <person name="He S."/>
            <person name="Zhang G."/>
        </authorList>
    </citation>
    <scope>NUCLEOTIDE SEQUENCE [LARGE SCALE GENOMIC DNA]</scope>
    <source>
        <strain evidence="8">Bchr_013</strain>
    </source>
</reference>
<dbReference type="Proteomes" id="UP000886611">
    <property type="component" value="Unassembled WGS sequence"/>
</dbReference>
<dbReference type="GO" id="GO:0007218">
    <property type="term" value="P:neuropeptide signaling pathway"/>
    <property type="evidence" value="ECO:0007669"/>
    <property type="project" value="UniProtKB-KW"/>
</dbReference>
<keyword evidence="4" id="KW-0732">Signal</keyword>
<organism evidence="8 9">
    <name type="scientific">Polypterus senegalus</name>
    <name type="common">Senegal bichir</name>
    <dbReference type="NCBI Taxonomy" id="55291"/>
    <lineage>
        <taxon>Eukaryota</taxon>
        <taxon>Metazoa</taxon>
        <taxon>Chordata</taxon>
        <taxon>Craniata</taxon>
        <taxon>Vertebrata</taxon>
        <taxon>Euteleostomi</taxon>
        <taxon>Actinopterygii</taxon>
        <taxon>Polypteriformes</taxon>
        <taxon>Polypteridae</taxon>
        <taxon>Polypterus</taxon>
    </lineage>
</organism>
<feature type="non-terminal residue" evidence="8">
    <location>
        <position position="1"/>
    </location>
</feature>
<dbReference type="GO" id="GO:0005576">
    <property type="term" value="C:extracellular region"/>
    <property type="evidence" value="ECO:0007669"/>
    <property type="project" value="UniProtKB-SubCell"/>
</dbReference>
<comment type="caution">
    <text evidence="8">The sequence shown here is derived from an EMBL/GenBank/DDBJ whole genome shotgun (WGS) entry which is preliminary data.</text>
</comment>
<keyword evidence="3" id="KW-0964">Secreted</keyword>
<comment type="subcellular location">
    <subcellularLocation>
        <location evidence="1">Secreted</location>
    </subcellularLocation>
</comment>